<dbReference type="EMBL" id="JASNJD010000019">
    <property type="protein sequence ID" value="MDK3019893.1"/>
    <property type="molecule type" value="Genomic_DNA"/>
</dbReference>
<keyword evidence="1" id="KW-0812">Transmembrane</keyword>
<reference evidence="2 3" key="1">
    <citation type="submission" date="2023-05" db="EMBL/GenBank/DDBJ databases">
        <title>Pseudodonghicola sp. nov.</title>
        <authorList>
            <person name="Huang J."/>
        </authorList>
    </citation>
    <scope>NUCLEOTIDE SEQUENCE [LARGE SCALE GENOMIC DNA]</scope>
    <source>
        <strain evidence="2 3">IC7</strain>
    </source>
</reference>
<dbReference type="InterPro" id="IPR036734">
    <property type="entry name" value="Neur_chan_lig-bd_sf"/>
</dbReference>
<keyword evidence="3" id="KW-1185">Reference proteome</keyword>
<feature type="transmembrane region" description="Helical" evidence="1">
    <location>
        <begin position="22"/>
        <end position="43"/>
    </location>
</feature>
<proteinExistence type="predicted"/>
<feature type="transmembrane region" description="Helical" evidence="1">
    <location>
        <begin position="219"/>
        <end position="237"/>
    </location>
</feature>
<dbReference type="Proteomes" id="UP001243757">
    <property type="component" value="Unassembled WGS sequence"/>
</dbReference>
<keyword evidence="1" id="KW-0472">Membrane</keyword>
<evidence type="ECO:0000313" key="3">
    <source>
        <dbReference type="Proteomes" id="UP001243757"/>
    </source>
</evidence>
<dbReference type="RefSeq" id="WP_284482664.1">
    <property type="nucleotide sequence ID" value="NZ_JASNJD010000019.1"/>
</dbReference>
<accession>A0ABT7F5K0</accession>
<gene>
    <name evidence="2" type="ORF">QO033_19610</name>
</gene>
<organism evidence="2 3">
    <name type="scientific">Pseudodonghicola flavimaris</name>
    <dbReference type="NCBI Taxonomy" id="3050036"/>
    <lineage>
        <taxon>Bacteria</taxon>
        <taxon>Pseudomonadati</taxon>
        <taxon>Pseudomonadota</taxon>
        <taxon>Alphaproteobacteria</taxon>
        <taxon>Rhodobacterales</taxon>
        <taxon>Paracoccaceae</taxon>
        <taxon>Pseudodonghicola</taxon>
    </lineage>
</organism>
<keyword evidence="1" id="KW-1133">Transmembrane helix</keyword>
<protein>
    <submittedName>
        <fullName evidence="2">Uncharacterized protein</fullName>
    </submittedName>
</protein>
<sequence length="335" mass="36788">MTSFRRCPEGRIATPLSRWPGLLPFLALSVWMLLAILPGRLAAETLPREVRVGVYVTSVFDVEPSDGGFGIAGYAWFIDPEGTFDPEHGMQLLARSAQTRIFVDTELEDGARYAVMEFQAVYDHAFDVRNYPFDRQSLPMVIEAASTVSDIVFVPDTRDSRVASNVRAPGWSVAGFDLASSMATYDTGFGHRAGHPSFSRLTATVSLARNMSPLLFEKFSGFFVAFAITALVIFVPLEELGIRVGMSTGSVFAAVFNRYRLEDAVGFDAVFGLIDQVSFLIFSLIIATLFLSLFSHRLSKRRGPAVATRTDHRLGLTILIVHAALLALAFGVVLF</sequence>
<name>A0ABT7F5K0_9RHOB</name>
<evidence type="ECO:0000313" key="2">
    <source>
        <dbReference type="EMBL" id="MDK3019893.1"/>
    </source>
</evidence>
<comment type="caution">
    <text evidence="2">The sequence shown here is derived from an EMBL/GenBank/DDBJ whole genome shotgun (WGS) entry which is preliminary data.</text>
</comment>
<dbReference type="Gene3D" id="2.70.170.10">
    <property type="entry name" value="Neurotransmitter-gated ion-channel ligand-binding domain"/>
    <property type="match status" value="1"/>
</dbReference>
<feature type="transmembrane region" description="Helical" evidence="1">
    <location>
        <begin position="269"/>
        <end position="294"/>
    </location>
</feature>
<evidence type="ECO:0000256" key="1">
    <source>
        <dbReference type="SAM" id="Phobius"/>
    </source>
</evidence>
<feature type="transmembrane region" description="Helical" evidence="1">
    <location>
        <begin position="314"/>
        <end position="334"/>
    </location>
</feature>